<accession>A0A2H1J734</accession>
<name>A0A2H1J734_BREAU</name>
<dbReference type="InterPro" id="IPR025668">
    <property type="entry name" value="Tnp_DDE_dom"/>
</dbReference>
<dbReference type="EMBL" id="FXZI01000003">
    <property type="protein sequence ID" value="SMX83325.1"/>
    <property type="molecule type" value="Genomic_DNA"/>
</dbReference>
<dbReference type="Pfam" id="PF13701">
    <property type="entry name" value="DDE_Tnp_1_4"/>
    <property type="match status" value="1"/>
</dbReference>
<evidence type="ECO:0000313" key="3">
    <source>
        <dbReference type="Proteomes" id="UP000234300"/>
    </source>
</evidence>
<evidence type="ECO:0000313" key="2">
    <source>
        <dbReference type="EMBL" id="SMX83325.1"/>
    </source>
</evidence>
<reference evidence="2 3" key="1">
    <citation type="submission" date="2017-03" db="EMBL/GenBank/DDBJ databases">
        <authorList>
            <person name="Afonso C.L."/>
            <person name="Miller P.J."/>
            <person name="Scott M.A."/>
            <person name="Spackman E."/>
            <person name="Goraichik I."/>
            <person name="Dimitrov K.M."/>
            <person name="Suarez D.L."/>
            <person name="Swayne D.E."/>
        </authorList>
    </citation>
    <scope>NUCLEOTIDE SEQUENCE [LARGE SCALE GENOMIC DNA]</scope>
    <source>
        <strain evidence="3">8(6)</strain>
    </source>
</reference>
<dbReference type="AlphaFoldDB" id="A0A2H1J734"/>
<evidence type="ECO:0000259" key="1">
    <source>
        <dbReference type="Pfam" id="PF13701"/>
    </source>
</evidence>
<sequence>MSHPTLFAYPRPRVDIAKVPAVSHAGAVLLTDTIGATGLAASLREALDPWTKPLAEHHLSKVLLDLALTLAVGGEVASDTDLLRCEPGLFGDVASPPTISRTLTTLAEDAPVVLEAISQARRTAREQAWTLAGDQSPAAGVSAKDPLVIDLDATLITAHSEKEQAAPTFKRGFGYHPLCAFVDHGQTGTGEPLAFQLRPGNAGSNTAADHISVTRQALAQLPAGLLGRGGRGSKKILIRTDAAGGTKDYLTWLTRQRLAYSVGFTLPANTPDLLTRLDEAKAWTPAYDTDADGIRDGAFVAELTGLLDLTGWPEGMRVIVRKERPHPGAQLRITDHEGMRITAFATNTPRGQLPVLELRHRRRARCEDRIRTAKDMGLGKLPLHGFAQNQIWCQIIQLACELVAWMQTIAFTRDDARRWESKRLRARLFEIPAALARRCRHKVLHLAEHAPEAVRVLTGINRLRTTVAQT</sequence>
<proteinExistence type="predicted"/>
<gene>
    <name evidence="2" type="ORF">BAURA86_01389</name>
</gene>
<protein>
    <submittedName>
        <fullName evidence="2">Transposase DDE domain-containing protein</fullName>
    </submittedName>
</protein>
<organism evidence="2 3">
    <name type="scientific">Brevibacterium aurantiacum</name>
    <dbReference type="NCBI Taxonomy" id="273384"/>
    <lineage>
        <taxon>Bacteria</taxon>
        <taxon>Bacillati</taxon>
        <taxon>Actinomycetota</taxon>
        <taxon>Actinomycetes</taxon>
        <taxon>Micrococcales</taxon>
        <taxon>Brevibacteriaceae</taxon>
        <taxon>Brevibacterium</taxon>
    </lineage>
</organism>
<dbReference type="NCBIfam" id="NF033539">
    <property type="entry name" value="transpos_IS1380"/>
    <property type="match status" value="1"/>
</dbReference>
<feature type="domain" description="Transposase DDE" evidence="1">
    <location>
        <begin position="22"/>
        <end position="465"/>
    </location>
</feature>
<dbReference type="Proteomes" id="UP000234300">
    <property type="component" value="Unassembled WGS sequence"/>
</dbReference>
<dbReference type="InterPro" id="IPR047960">
    <property type="entry name" value="Transpos_IS1380"/>
</dbReference>